<feature type="region of interest" description="Disordered" evidence="1">
    <location>
        <begin position="1"/>
        <end position="103"/>
    </location>
</feature>
<feature type="compositionally biased region" description="Acidic residues" evidence="1">
    <location>
        <begin position="520"/>
        <end position="551"/>
    </location>
</feature>
<feature type="compositionally biased region" description="Basic and acidic residues" evidence="1">
    <location>
        <begin position="1"/>
        <end position="18"/>
    </location>
</feature>
<feature type="region of interest" description="Disordered" evidence="1">
    <location>
        <begin position="496"/>
        <end position="612"/>
    </location>
</feature>
<dbReference type="AlphaFoldDB" id="A0A269ZGX6"/>
<evidence type="ECO:0000313" key="4">
    <source>
        <dbReference type="EMBL" id="QPS34200.1"/>
    </source>
</evidence>
<feature type="compositionally biased region" description="Polar residues" evidence="1">
    <location>
        <begin position="585"/>
        <end position="602"/>
    </location>
</feature>
<keyword evidence="2" id="KW-1133">Transmembrane helix</keyword>
<dbReference type="RefSeq" id="WP_095375402.1">
    <property type="nucleotide sequence ID" value="NZ_CP065682.1"/>
</dbReference>
<feature type="transmembrane region" description="Helical" evidence="2">
    <location>
        <begin position="364"/>
        <end position="384"/>
    </location>
</feature>
<evidence type="ECO:0000313" key="3">
    <source>
        <dbReference type="EMBL" id="PAK96879.1"/>
    </source>
</evidence>
<feature type="transmembrane region" description="Helical" evidence="2">
    <location>
        <begin position="154"/>
        <end position="175"/>
    </location>
</feature>
<organism evidence="3 5">
    <name type="scientific">Brevibacterium casei</name>
    <dbReference type="NCBI Taxonomy" id="33889"/>
    <lineage>
        <taxon>Bacteria</taxon>
        <taxon>Bacillati</taxon>
        <taxon>Actinomycetota</taxon>
        <taxon>Actinomycetes</taxon>
        <taxon>Micrococcales</taxon>
        <taxon>Brevibacteriaceae</taxon>
        <taxon>Brevibacterium</taxon>
    </lineage>
</organism>
<evidence type="ECO:0000313" key="6">
    <source>
        <dbReference type="Proteomes" id="UP000594979"/>
    </source>
</evidence>
<evidence type="ECO:0000256" key="2">
    <source>
        <dbReference type="SAM" id="Phobius"/>
    </source>
</evidence>
<dbReference type="Proteomes" id="UP000216867">
    <property type="component" value="Unassembled WGS sequence"/>
</dbReference>
<reference evidence="3 5" key="1">
    <citation type="submission" date="2017-04" db="EMBL/GenBank/DDBJ databases">
        <title>Kefir bacterial isolates.</title>
        <authorList>
            <person name="Kim Y."/>
            <person name="Blasche S."/>
            <person name="Patil K.R."/>
        </authorList>
    </citation>
    <scope>NUCLEOTIDE SEQUENCE [LARGE SCALE GENOMIC DNA]</scope>
    <source>
        <strain evidence="3 5">OG2</strain>
    </source>
</reference>
<dbReference type="Proteomes" id="UP000594979">
    <property type="component" value="Chromosome"/>
</dbReference>
<feature type="transmembrane region" description="Helical" evidence="2">
    <location>
        <begin position="326"/>
        <end position="344"/>
    </location>
</feature>
<sequence>MARKDDAQDAENSKDKAKASSTEGNSAGAAPTTSKGTAPKSLDDLDMGATGTEAADSESTTSTSKSAASKSSAAKSGASTSAASTSAASKKTADTEADPTAGLDEVPFELAEDRPNPEDLPETGLVSEFVDVGRRQASWLVSNRESSTVMRSPFFLVPVAVVILGILAVIVSGIVREAQVGSGTPSMAMVGVGEQAAMYEQQLGVKITDAPDAQAAEKLVRDGKVDAAFIQDPTGQAQPTIIALDRQPTALLEKLAPQTEATLLQTPAVAEDIATPLLWGMVVFSLLVIGTLGTALYQNLRLEKRNRITEIIAATIPPRAAASGRITGMLTLVVIHLLVAAVVLELGLSISGKTSIAFAMLPGLGWFALTLFFTAWAVFALLVWASTLTGERARRIAVTIIGVLVVAGAMAPVIVGASGTVGRVLAWTPFTSPLGIAGRFLSAQPEWWEGLVAAAIAAVLALILHAVAGGAYVRSVLSGGGRGGKTVTMSKRAKKVAAADSEADTDEKASTSSSKAASETTDDDSVDEDSDDAVSDDADETVTVSETEEVATTETATAKSAKGTTASAKGPAKGTTASAKGPAKGTTTSAKGARATKTTGVTKDSGKDSDAR</sequence>
<evidence type="ECO:0000313" key="5">
    <source>
        <dbReference type="Proteomes" id="UP000216867"/>
    </source>
</evidence>
<evidence type="ECO:0000256" key="1">
    <source>
        <dbReference type="SAM" id="MobiDB-lite"/>
    </source>
</evidence>
<feature type="compositionally biased region" description="Low complexity" evidence="1">
    <location>
        <begin position="552"/>
        <end position="570"/>
    </location>
</feature>
<proteinExistence type="predicted"/>
<feature type="compositionally biased region" description="Polar residues" evidence="1">
    <location>
        <begin position="19"/>
        <end position="36"/>
    </location>
</feature>
<feature type="compositionally biased region" description="Low complexity" evidence="1">
    <location>
        <begin position="49"/>
        <end position="90"/>
    </location>
</feature>
<protein>
    <submittedName>
        <fullName evidence="3">Sodium ABC transporter permease</fullName>
    </submittedName>
</protein>
<dbReference type="KEGG" id="bcau:I6G59_02380"/>
<dbReference type="EMBL" id="CP065682">
    <property type="protein sequence ID" value="QPS34200.1"/>
    <property type="molecule type" value="Genomic_DNA"/>
</dbReference>
<gene>
    <name evidence="3" type="ORF">B8X04_02960</name>
    <name evidence="4" type="ORF">I6G59_02380</name>
</gene>
<keyword evidence="2" id="KW-0472">Membrane</keyword>
<feature type="transmembrane region" description="Helical" evidence="2">
    <location>
        <begin position="277"/>
        <end position="297"/>
    </location>
</feature>
<feature type="transmembrane region" description="Helical" evidence="2">
    <location>
        <begin position="451"/>
        <end position="473"/>
    </location>
</feature>
<keyword evidence="2" id="KW-0812">Transmembrane</keyword>
<reference evidence="4 6" key="2">
    <citation type="submission" date="2020-12" db="EMBL/GenBank/DDBJ databases">
        <title>FDA dAtabase for Regulatory Grade micrObial Sequences (FDA-ARGOS): Supporting development and validation of Infectious Disease Dx tests.</title>
        <authorList>
            <person name="Sproer C."/>
            <person name="Gronow S."/>
            <person name="Severitt S."/>
            <person name="Schroder I."/>
            <person name="Tallon L."/>
            <person name="Sadzewicz L."/>
            <person name="Zhao X."/>
            <person name="Boylan J."/>
            <person name="Ott S."/>
            <person name="Bowen H."/>
            <person name="Vavikolanu K."/>
            <person name="Mehta A."/>
            <person name="Aluvathingal J."/>
            <person name="Nadendla S."/>
            <person name="Lowell S."/>
            <person name="Myers T."/>
            <person name="Yan Y."/>
            <person name="Sichtig H."/>
        </authorList>
    </citation>
    <scope>NUCLEOTIDE SEQUENCE [LARGE SCALE GENOMIC DNA]</scope>
    <source>
        <strain evidence="4 6">FDAARGOS_902</strain>
    </source>
</reference>
<accession>A0A269ZGX6</accession>
<feature type="compositionally biased region" description="Low complexity" evidence="1">
    <location>
        <begin position="510"/>
        <end position="519"/>
    </location>
</feature>
<feature type="transmembrane region" description="Helical" evidence="2">
    <location>
        <begin position="396"/>
        <end position="415"/>
    </location>
</feature>
<dbReference type="EMBL" id="NCWY01000002">
    <property type="protein sequence ID" value="PAK96879.1"/>
    <property type="molecule type" value="Genomic_DNA"/>
</dbReference>
<name>A0A269ZGX6_9MICO</name>